<accession>A0A899FX28</accession>
<dbReference type="PANTHER" id="PTHR38698">
    <property type="entry name" value="EXPRESSED PROTEIN"/>
    <property type="match status" value="1"/>
</dbReference>
<dbReference type="OrthoDB" id="5378975at2759"/>
<gene>
    <name evidence="2" type="ORF">MERGE_002290</name>
</gene>
<protein>
    <submittedName>
        <fullName evidence="2">Uncharacterized protein</fullName>
    </submittedName>
</protein>
<dbReference type="AlphaFoldDB" id="A0A899FX28"/>
<evidence type="ECO:0000256" key="1">
    <source>
        <dbReference type="SAM" id="MobiDB-lite"/>
    </source>
</evidence>
<dbReference type="Pfam" id="PF17104">
    <property type="entry name" value="YBL010C_LAA2"/>
    <property type="match status" value="2"/>
</dbReference>
<dbReference type="InterPro" id="IPR031355">
    <property type="entry name" value="YBL010C/LAA2-like"/>
</dbReference>
<reference evidence="2" key="1">
    <citation type="submission" date="2020-06" db="EMBL/GenBank/DDBJ databases">
        <title>Genomes of multiple members of Pneumocystis genus reveal paths to human pathogen Pneumocystis jirovecii.</title>
        <authorList>
            <person name="Cisse O.H."/>
            <person name="Ma L."/>
            <person name="Dekker J."/>
            <person name="Khil P."/>
            <person name="Jo J."/>
            <person name="Brenchley J."/>
            <person name="Blair R."/>
            <person name="Pahar B."/>
            <person name="Chabe M."/>
            <person name="Van Rompay K.A."/>
            <person name="Keesler R."/>
            <person name="Sukura A."/>
            <person name="Hirsch V."/>
            <person name="Kutty G."/>
            <person name="Liu Y."/>
            <person name="Peng L."/>
            <person name="Chen J."/>
            <person name="Song J."/>
            <person name="Weissenbacher-Lang C."/>
            <person name="Xu J."/>
            <person name="Upham N.S."/>
            <person name="Stajich J.E."/>
            <person name="Cuomo C.A."/>
            <person name="Cushion M.T."/>
            <person name="Kovacs J.A."/>
        </authorList>
    </citation>
    <scope>NUCLEOTIDE SEQUENCE</scope>
    <source>
        <strain evidence="2">2A</strain>
    </source>
</reference>
<keyword evidence="3" id="KW-1185">Reference proteome</keyword>
<dbReference type="Proteomes" id="UP000663699">
    <property type="component" value="Chromosome 4"/>
</dbReference>
<organism evidence="2 3">
    <name type="scientific">Pneumocystis wakefieldiae</name>
    <dbReference type="NCBI Taxonomy" id="38082"/>
    <lineage>
        <taxon>Eukaryota</taxon>
        <taxon>Fungi</taxon>
        <taxon>Dikarya</taxon>
        <taxon>Ascomycota</taxon>
        <taxon>Taphrinomycotina</taxon>
        <taxon>Pneumocystomycetes</taxon>
        <taxon>Pneumocystaceae</taxon>
        <taxon>Pneumocystis</taxon>
    </lineage>
</organism>
<sequence>MPSGTSHSENIDSTVEEDDINFEELVSAESFEFGDFHENLEEISSDILHDFELPAIDYDDWSSIMSKVPEIVDAILGPEIDTSDPSLEQDAASENDIPASDDSEDFLKSGRRLWEKYSELQDIPPLSWETSHTRQMFLMSLDIPLNLDDTHPPSQKTKNSLISSINISSDTSFKDTLLKDESLTNEMISKDVNTQMIRLVYLKSDEALLNLSSIMLKSHLNDLEIIQKQSSKHLSYWTEKKKEIESDKLTYEKVIESLVQHTKRQRIEHIKKTHNLKKKS</sequence>
<dbReference type="PANTHER" id="PTHR38698:SF1">
    <property type="entry name" value="FUNGAL PROTEIN"/>
    <property type="match status" value="1"/>
</dbReference>
<proteinExistence type="predicted"/>
<evidence type="ECO:0000313" key="3">
    <source>
        <dbReference type="Proteomes" id="UP000663699"/>
    </source>
</evidence>
<name>A0A899FX28_9ASCO</name>
<evidence type="ECO:0000313" key="2">
    <source>
        <dbReference type="EMBL" id="QSL64986.1"/>
    </source>
</evidence>
<feature type="region of interest" description="Disordered" evidence="1">
    <location>
        <begin position="79"/>
        <end position="104"/>
    </location>
</feature>
<dbReference type="EMBL" id="CP054535">
    <property type="protein sequence ID" value="QSL64986.1"/>
    <property type="molecule type" value="Genomic_DNA"/>
</dbReference>